<feature type="chain" id="PRO_5040748041" evidence="2">
    <location>
        <begin position="22"/>
        <end position="736"/>
    </location>
</feature>
<dbReference type="GO" id="GO:0005975">
    <property type="term" value="P:carbohydrate metabolic process"/>
    <property type="evidence" value="ECO:0007669"/>
    <property type="project" value="UniProtKB-ARBA"/>
</dbReference>
<dbReference type="Proteomes" id="UP001144096">
    <property type="component" value="Unassembled WGS sequence"/>
</dbReference>
<proteinExistence type="predicted"/>
<dbReference type="Gene3D" id="2.120.10.30">
    <property type="entry name" value="TolB, C-terminal domain"/>
    <property type="match status" value="1"/>
</dbReference>
<reference evidence="3" key="1">
    <citation type="submission" date="2022-06" db="EMBL/GenBank/DDBJ databases">
        <title>Amycolatopsis iheyaensis sp. nov., a new species of the genus Amycolatopsis isolated from soil in Iheya island, Japan.</title>
        <authorList>
            <person name="Ngamcharungchit C."/>
            <person name="Kanto H."/>
            <person name="Take A."/>
            <person name="Intra B."/>
            <person name="Matsumoto A."/>
            <person name="Panbangred W."/>
            <person name="Inahashi Y."/>
        </authorList>
    </citation>
    <scope>NUCLEOTIDE SEQUENCE</scope>
    <source>
        <strain evidence="3">OK19-0408</strain>
    </source>
</reference>
<evidence type="ECO:0000256" key="1">
    <source>
        <dbReference type="SAM" id="MobiDB-lite"/>
    </source>
</evidence>
<feature type="signal peptide" evidence="2">
    <location>
        <begin position="1"/>
        <end position="21"/>
    </location>
</feature>
<dbReference type="RefSeq" id="WP_257924396.1">
    <property type="nucleotide sequence ID" value="NZ_JAMXQV010000021.1"/>
</dbReference>
<name>A0A9X2NK17_9PSEU</name>
<dbReference type="SUPFAM" id="SSF82171">
    <property type="entry name" value="DPP6 N-terminal domain-like"/>
    <property type="match status" value="1"/>
</dbReference>
<keyword evidence="2" id="KW-0732">Signal</keyword>
<evidence type="ECO:0000313" key="4">
    <source>
        <dbReference type="Proteomes" id="UP001144096"/>
    </source>
</evidence>
<gene>
    <name evidence="3" type="ORF">M8542_33900</name>
</gene>
<comment type="caution">
    <text evidence="3">The sequence shown here is derived from an EMBL/GenBank/DDBJ whole genome shotgun (WGS) entry which is preliminary data.</text>
</comment>
<evidence type="ECO:0000313" key="3">
    <source>
        <dbReference type="EMBL" id="MCR6487832.1"/>
    </source>
</evidence>
<dbReference type="Gene3D" id="2.60.40.10">
    <property type="entry name" value="Immunoglobulins"/>
    <property type="match status" value="2"/>
</dbReference>
<protein>
    <submittedName>
        <fullName evidence="3">Choice-of-anchor D domain-containing protein</fullName>
    </submittedName>
</protein>
<evidence type="ECO:0000256" key="2">
    <source>
        <dbReference type="SAM" id="SignalP"/>
    </source>
</evidence>
<dbReference type="InterPro" id="IPR011042">
    <property type="entry name" value="6-blade_b-propeller_TolB-like"/>
</dbReference>
<dbReference type="AlphaFoldDB" id="A0A9X2NK17"/>
<keyword evidence="4" id="KW-1185">Reference proteome</keyword>
<organism evidence="3 4">
    <name type="scientific">Amycolatopsis iheyensis</name>
    <dbReference type="NCBI Taxonomy" id="2945988"/>
    <lineage>
        <taxon>Bacteria</taxon>
        <taxon>Bacillati</taxon>
        <taxon>Actinomycetota</taxon>
        <taxon>Actinomycetes</taxon>
        <taxon>Pseudonocardiales</taxon>
        <taxon>Pseudonocardiaceae</taxon>
        <taxon>Amycolatopsis</taxon>
    </lineage>
</organism>
<dbReference type="InterPro" id="IPR013783">
    <property type="entry name" value="Ig-like_fold"/>
</dbReference>
<feature type="region of interest" description="Disordered" evidence="1">
    <location>
        <begin position="219"/>
        <end position="238"/>
    </location>
</feature>
<dbReference type="NCBIfam" id="NF012200">
    <property type="entry name" value="choice_anch_D"/>
    <property type="match status" value="2"/>
</dbReference>
<accession>A0A9X2NK17</accession>
<dbReference type="EMBL" id="JAMXQV010000021">
    <property type="protein sequence ID" value="MCR6487832.1"/>
    <property type="molecule type" value="Genomic_DNA"/>
</dbReference>
<sequence length="736" mass="74401">MTRRSVALVVASALAAGQVAAWGAVSPGGTEVLSVADNGVSGTGADPAVSASGRYVAFSSRDALDPLVTTDELSDVYVRDRWAPGRTVLISRGYPIYSFAAFSASAFEAAPNGDSGHAAISADGRYVAFETAATNIPDGYDGFRPHIVVADRDPDGDGVFDELRPDGGMDYRYVPLGRPDANLDEQPDISGDGTTVAWTETMPGEPRAVVVARLAKDPAGRLTPPDRTAYVRPAPGDRPRVSADGALVAFSQASCDCPNRTTSVWEYDIATAATSRVDVPASGDASRPSVSGDGRLIAFEQRAPDGTTRVVTVERGSPPRVRVAAVVGSPALSADGRYLTGLSAGAVVVRDLIVDTERESAGLDRLPDELASPSAGACGTCPADGPSSGPALSGDGSVAVFASAADDLVAGRPGCCAGAVFARAFRPTLTAPATDFGAVTAGEPADRTLSLQHSGFGPLAVGEVTVAGPDFTVTAQTCAGATLYETGSCLVAVSFRPASPGRKDAELRIVAGGTPVSVALTGNAGEPLGGLTAEPASLGFGGPVPALSPAGSRTVRIGSTGGVPIALGDVSIAAGPRFAAEDFRVTATTCAHTTLAPGGSCTVEVAATPRGAGPRTAALLVRASPPELSRMVPLRDEGNTPTVTASPAVARPRRVIQVAGAGFPVSRELTVLFGGVTTVARTDPAGVFGTAVLVPAHTDVGTVPLVATAVDVPLTARTSVLVQPGTYQPPGFTSRR</sequence>